<name>A0A191ZI57_9GAMM</name>
<keyword evidence="14" id="KW-0175">Coiled coil</keyword>
<evidence type="ECO:0000256" key="11">
    <source>
        <dbReference type="ARBA" id="ARBA00023315"/>
    </source>
</evidence>
<dbReference type="SUPFAM" id="SSF51161">
    <property type="entry name" value="Trimeric LpxA-like enzymes"/>
    <property type="match status" value="1"/>
</dbReference>
<evidence type="ECO:0000256" key="8">
    <source>
        <dbReference type="ARBA" id="ARBA00022679"/>
    </source>
</evidence>
<evidence type="ECO:0000256" key="5">
    <source>
        <dbReference type="ARBA" id="ARBA00018522"/>
    </source>
</evidence>
<keyword evidence="7" id="KW-0028">Amino-acid biosynthesis</keyword>
<dbReference type="OrthoDB" id="9801456at2"/>
<evidence type="ECO:0000256" key="2">
    <source>
        <dbReference type="ARBA" id="ARBA00004876"/>
    </source>
</evidence>
<comment type="catalytic activity">
    <reaction evidence="12 13">
        <text>L-serine + acetyl-CoA = O-acetyl-L-serine + CoA</text>
        <dbReference type="Rhea" id="RHEA:24560"/>
        <dbReference type="ChEBI" id="CHEBI:33384"/>
        <dbReference type="ChEBI" id="CHEBI:57287"/>
        <dbReference type="ChEBI" id="CHEBI:57288"/>
        <dbReference type="ChEBI" id="CHEBI:58340"/>
        <dbReference type="EC" id="2.3.1.30"/>
    </reaction>
</comment>
<dbReference type="FunFam" id="2.160.10.10:FF:000007">
    <property type="entry name" value="Serine acetyltransferase"/>
    <property type="match status" value="1"/>
</dbReference>
<dbReference type="Pfam" id="PF00132">
    <property type="entry name" value="Hexapep"/>
    <property type="match status" value="1"/>
</dbReference>
<keyword evidence="8 13" id="KW-0808">Transferase</keyword>
<dbReference type="GO" id="GO:0009001">
    <property type="term" value="F:serine O-acetyltransferase activity"/>
    <property type="evidence" value="ECO:0007669"/>
    <property type="project" value="UniProtKB-EC"/>
</dbReference>
<evidence type="ECO:0000256" key="14">
    <source>
        <dbReference type="SAM" id="Coils"/>
    </source>
</evidence>
<dbReference type="KEGG" id="haz:A9404_09420"/>
<keyword evidence="11 13" id="KW-0012">Acyltransferase</keyword>
<accession>A0A191ZI57</accession>
<feature type="coiled-coil region" evidence="14">
    <location>
        <begin position="206"/>
        <end position="233"/>
    </location>
</feature>
<keyword evidence="16" id="KW-1185">Reference proteome</keyword>
<evidence type="ECO:0000256" key="7">
    <source>
        <dbReference type="ARBA" id="ARBA00022605"/>
    </source>
</evidence>
<keyword evidence="6" id="KW-0963">Cytoplasm</keyword>
<comment type="similarity">
    <text evidence="3 13">Belongs to the transferase hexapeptide repeat family.</text>
</comment>
<evidence type="ECO:0000256" key="1">
    <source>
        <dbReference type="ARBA" id="ARBA00004496"/>
    </source>
</evidence>
<evidence type="ECO:0000256" key="12">
    <source>
        <dbReference type="ARBA" id="ARBA00049486"/>
    </source>
</evidence>
<comment type="subcellular location">
    <subcellularLocation>
        <location evidence="1">Cytoplasm</location>
    </subcellularLocation>
</comment>
<keyword evidence="9" id="KW-0677">Repeat</keyword>
<dbReference type="InterPro" id="IPR005881">
    <property type="entry name" value="Ser_O-AcTrfase"/>
</dbReference>
<evidence type="ECO:0000256" key="4">
    <source>
        <dbReference type="ARBA" id="ARBA00013266"/>
    </source>
</evidence>
<gene>
    <name evidence="15" type="ORF">A9404_09420</name>
</gene>
<evidence type="ECO:0000256" key="10">
    <source>
        <dbReference type="ARBA" id="ARBA00023192"/>
    </source>
</evidence>
<evidence type="ECO:0000256" key="9">
    <source>
        <dbReference type="ARBA" id="ARBA00022737"/>
    </source>
</evidence>
<sequence length="277" mass="29774">MNLWQRVREDIDGVFARDPAARSRFEIALTYPGIHAIWWHRLAHALWGWRLRLLARLVAGLGRWLTGIEIHPAAKIGRRFFIDHGMGVVIGETAEIGDDCTLYHGVTLGGTHWSAGKRHPTLGDGVVIGAGAKVLGPIVLGDGVRVGSNAVVLKDAPAGATLVGIPARIVGRRPEISAQQARIAERLGFDAYGMAQDMPDPVAEVVDRLLDHVQAADERLMALTQRVRALQEATGLAQDADVGQEDRPLPSLAGCHLADDEQAIGCPTPDSGTEKQA</sequence>
<dbReference type="InterPro" id="IPR045304">
    <property type="entry name" value="LbH_SAT"/>
</dbReference>
<dbReference type="PIRSF" id="PIRSF000441">
    <property type="entry name" value="CysE"/>
    <property type="match status" value="1"/>
</dbReference>
<dbReference type="NCBIfam" id="TIGR01172">
    <property type="entry name" value="cysE"/>
    <property type="match status" value="1"/>
</dbReference>
<evidence type="ECO:0000256" key="13">
    <source>
        <dbReference type="PIRNR" id="PIRNR000441"/>
    </source>
</evidence>
<proteinExistence type="inferred from homology"/>
<dbReference type="Gene3D" id="2.160.10.10">
    <property type="entry name" value="Hexapeptide repeat proteins"/>
    <property type="match status" value="1"/>
</dbReference>
<dbReference type="PANTHER" id="PTHR42811">
    <property type="entry name" value="SERINE ACETYLTRANSFERASE"/>
    <property type="match status" value="1"/>
</dbReference>
<evidence type="ECO:0000256" key="6">
    <source>
        <dbReference type="ARBA" id="ARBA00022490"/>
    </source>
</evidence>
<keyword evidence="10" id="KW-0198">Cysteine biosynthesis</keyword>
<dbReference type="InterPro" id="IPR042122">
    <property type="entry name" value="Ser_AcTrfase_N_sf"/>
</dbReference>
<comment type="pathway">
    <text evidence="2">Amino-acid biosynthesis; L-cysteine biosynthesis; L-cysteine from L-serine: step 1/2.</text>
</comment>
<dbReference type="InterPro" id="IPR053376">
    <property type="entry name" value="Serine_acetyltransferase"/>
</dbReference>
<dbReference type="GO" id="GO:0006535">
    <property type="term" value="P:cysteine biosynthetic process from serine"/>
    <property type="evidence" value="ECO:0007669"/>
    <property type="project" value="InterPro"/>
</dbReference>
<evidence type="ECO:0000313" key="16">
    <source>
        <dbReference type="Proteomes" id="UP000078596"/>
    </source>
</evidence>
<dbReference type="FunFam" id="1.10.3130.10:FF:000003">
    <property type="entry name" value="Serine acetyltransferase"/>
    <property type="match status" value="1"/>
</dbReference>
<dbReference type="Proteomes" id="UP000078596">
    <property type="component" value="Chromosome"/>
</dbReference>
<dbReference type="AlphaFoldDB" id="A0A191ZI57"/>
<dbReference type="Gene3D" id="1.10.3130.10">
    <property type="entry name" value="serine acetyltransferase, domain 1"/>
    <property type="match status" value="1"/>
</dbReference>
<evidence type="ECO:0000256" key="3">
    <source>
        <dbReference type="ARBA" id="ARBA00007274"/>
    </source>
</evidence>
<dbReference type="EMBL" id="CP016027">
    <property type="protein sequence ID" value="ANJ67581.1"/>
    <property type="molecule type" value="Genomic_DNA"/>
</dbReference>
<dbReference type="GO" id="GO:0005737">
    <property type="term" value="C:cytoplasm"/>
    <property type="evidence" value="ECO:0007669"/>
    <property type="project" value="UniProtKB-SubCell"/>
</dbReference>
<evidence type="ECO:0000313" key="15">
    <source>
        <dbReference type="EMBL" id="ANJ67581.1"/>
    </source>
</evidence>
<protein>
    <recommendedName>
        <fullName evidence="5 13">Serine acetyltransferase</fullName>
        <ecNumber evidence="4 13">2.3.1.30</ecNumber>
    </recommendedName>
</protein>
<reference evidence="15 16" key="1">
    <citation type="submission" date="2016-06" db="EMBL/GenBank/DDBJ databases">
        <title>Insight into the functional genes involving in sulfur oxidation in Pearl River water.</title>
        <authorList>
            <person name="Luo J."/>
            <person name="Tan X."/>
            <person name="Lin W."/>
        </authorList>
    </citation>
    <scope>NUCLEOTIDE SEQUENCE [LARGE SCALE GENOMIC DNA]</scope>
    <source>
        <strain evidence="15 16">LS2</strain>
    </source>
</reference>
<dbReference type="STRING" id="1860122.A9404_09420"/>
<dbReference type="NCBIfam" id="NF041874">
    <property type="entry name" value="EPS_EpsC"/>
    <property type="match status" value="1"/>
</dbReference>
<organism evidence="15 16">
    <name type="scientific">Halothiobacillus diazotrophicus</name>
    <dbReference type="NCBI Taxonomy" id="1860122"/>
    <lineage>
        <taxon>Bacteria</taxon>
        <taxon>Pseudomonadati</taxon>
        <taxon>Pseudomonadota</taxon>
        <taxon>Gammaproteobacteria</taxon>
        <taxon>Chromatiales</taxon>
        <taxon>Halothiobacillaceae</taxon>
        <taxon>Halothiobacillus</taxon>
    </lineage>
</organism>
<dbReference type="CDD" id="cd03354">
    <property type="entry name" value="LbH_SAT"/>
    <property type="match status" value="1"/>
</dbReference>
<dbReference type="InterPro" id="IPR001451">
    <property type="entry name" value="Hexapep"/>
</dbReference>
<dbReference type="InterPro" id="IPR011004">
    <property type="entry name" value="Trimer_LpxA-like_sf"/>
</dbReference>
<dbReference type="EC" id="2.3.1.30" evidence="4 13"/>